<dbReference type="EMBL" id="CAJFCW020000006">
    <property type="protein sequence ID" value="CAG9127292.1"/>
    <property type="molecule type" value="Genomic_DNA"/>
</dbReference>
<proteinExistence type="inferred from homology"/>
<keyword evidence="3" id="KW-0645">Protease</keyword>
<reference evidence="6" key="1">
    <citation type="submission" date="2020-09" db="EMBL/GenBank/DDBJ databases">
        <authorList>
            <person name="Kikuchi T."/>
        </authorList>
    </citation>
    <scope>NUCLEOTIDE SEQUENCE</scope>
    <source>
        <strain evidence="6">SH1</strain>
    </source>
</reference>
<dbReference type="Pfam" id="PF00026">
    <property type="entry name" value="Asp"/>
    <property type="match status" value="1"/>
</dbReference>
<feature type="domain" description="Peptidase A1" evidence="5">
    <location>
        <begin position="53"/>
        <end position="362"/>
    </location>
</feature>
<evidence type="ECO:0000259" key="5">
    <source>
        <dbReference type="PROSITE" id="PS51767"/>
    </source>
</evidence>
<dbReference type="AlphaFoldDB" id="A0A811LNJ7"/>
<evidence type="ECO:0000256" key="3">
    <source>
        <dbReference type="RuleBase" id="RU000454"/>
    </source>
</evidence>
<dbReference type="PROSITE" id="PS00141">
    <property type="entry name" value="ASP_PROTEASE"/>
    <property type="match status" value="1"/>
</dbReference>
<keyword evidence="4" id="KW-0732">Signal</keyword>
<sequence>MYILSLLFLFYYVFCTNGAGFSIQLAKHKTNKTKTILHDVYGENLINRQDVEYRGIMTLGTPPQKFNVVFDTGSDILWVPEKGCQSQGPLVQNCKSNQNVYDPKASSTSEATNREFEIEYGTGSAEGKYIKDVFAFGDPSGQQLKLKEKVLFGSGTRLTFSDEGILGLAYPLRGQEENSVFYQAFKEGLMDSPVFTTYMKKCNAQVCNDGGVITFGSEDTKHCDAVRGWVDIREGISHWMFQLDGYQANDLYQFKVQYAITDTGTSVIVVPEALMDPIAEAIGATWFDGTYMVACSKKFKFGLKLAGKTYFIDSDQLLLQTGGGFCQLAITAGDFGFWILGDPFIRQFCQVHDVGNRRVGFAPAKM</sequence>
<organism evidence="6 7">
    <name type="scientific">Bursaphelenchus okinawaensis</name>
    <dbReference type="NCBI Taxonomy" id="465554"/>
    <lineage>
        <taxon>Eukaryota</taxon>
        <taxon>Metazoa</taxon>
        <taxon>Ecdysozoa</taxon>
        <taxon>Nematoda</taxon>
        <taxon>Chromadorea</taxon>
        <taxon>Rhabditida</taxon>
        <taxon>Tylenchina</taxon>
        <taxon>Tylenchomorpha</taxon>
        <taxon>Aphelenchoidea</taxon>
        <taxon>Aphelenchoididae</taxon>
        <taxon>Bursaphelenchus</taxon>
    </lineage>
</organism>
<dbReference type="GO" id="GO:0006508">
    <property type="term" value="P:proteolysis"/>
    <property type="evidence" value="ECO:0007669"/>
    <property type="project" value="UniProtKB-KW"/>
</dbReference>
<evidence type="ECO:0000313" key="6">
    <source>
        <dbReference type="EMBL" id="CAD5229867.1"/>
    </source>
</evidence>
<dbReference type="OrthoDB" id="5839471at2759"/>
<dbReference type="PANTHER" id="PTHR47966:SF51">
    <property type="entry name" value="BETA-SITE APP-CLEAVING ENZYME, ISOFORM A-RELATED"/>
    <property type="match status" value="1"/>
</dbReference>
<feature type="active site" evidence="2">
    <location>
        <position position="71"/>
    </location>
</feature>
<feature type="signal peptide" evidence="4">
    <location>
        <begin position="1"/>
        <end position="18"/>
    </location>
</feature>
<evidence type="ECO:0000256" key="4">
    <source>
        <dbReference type="SAM" id="SignalP"/>
    </source>
</evidence>
<name>A0A811LNJ7_9BILA</name>
<dbReference type="InterPro" id="IPR001969">
    <property type="entry name" value="Aspartic_peptidase_AS"/>
</dbReference>
<dbReference type="PANTHER" id="PTHR47966">
    <property type="entry name" value="BETA-SITE APP-CLEAVING ENZYME, ISOFORM A-RELATED"/>
    <property type="match status" value="1"/>
</dbReference>
<dbReference type="SUPFAM" id="SSF50630">
    <property type="entry name" value="Acid proteases"/>
    <property type="match status" value="1"/>
</dbReference>
<dbReference type="Proteomes" id="UP000614601">
    <property type="component" value="Unassembled WGS sequence"/>
</dbReference>
<comment type="caution">
    <text evidence="6">The sequence shown here is derived from an EMBL/GenBank/DDBJ whole genome shotgun (WGS) entry which is preliminary data.</text>
</comment>
<dbReference type="EMBL" id="CAJFDH010000006">
    <property type="protein sequence ID" value="CAD5229867.1"/>
    <property type="molecule type" value="Genomic_DNA"/>
</dbReference>
<evidence type="ECO:0000313" key="7">
    <source>
        <dbReference type="Proteomes" id="UP000614601"/>
    </source>
</evidence>
<dbReference type="PROSITE" id="PS51767">
    <property type="entry name" value="PEPTIDASE_A1"/>
    <property type="match status" value="1"/>
</dbReference>
<accession>A0A811LNJ7</accession>
<dbReference type="InterPro" id="IPR021109">
    <property type="entry name" value="Peptidase_aspartic_dom_sf"/>
</dbReference>
<keyword evidence="7" id="KW-1185">Reference proteome</keyword>
<keyword evidence="3" id="KW-0378">Hydrolase</keyword>
<protein>
    <recommendedName>
        <fullName evidence="5">Peptidase A1 domain-containing protein</fullName>
    </recommendedName>
</protein>
<dbReference type="CDD" id="cd05471">
    <property type="entry name" value="pepsin_like"/>
    <property type="match status" value="1"/>
</dbReference>
<dbReference type="InterPro" id="IPR034164">
    <property type="entry name" value="Pepsin-like_dom"/>
</dbReference>
<keyword evidence="3" id="KW-0064">Aspartyl protease</keyword>
<feature type="active site" evidence="2">
    <location>
        <position position="262"/>
    </location>
</feature>
<evidence type="ECO:0000256" key="1">
    <source>
        <dbReference type="ARBA" id="ARBA00007447"/>
    </source>
</evidence>
<dbReference type="Gene3D" id="2.40.70.10">
    <property type="entry name" value="Acid Proteases"/>
    <property type="match status" value="2"/>
</dbReference>
<dbReference type="Proteomes" id="UP000783686">
    <property type="component" value="Unassembled WGS sequence"/>
</dbReference>
<dbReference type="InterPro" id="IPR033121">
    <property type="entry name" value="PEPTIDASE_A1"/>
</dbReference>
<dbReference type="GO" id="GO:0004190">
    <property type="term" value="F:aspartic-type endopeptidase activity"/>
    <property type="evidence" value="ECO:0007669"/>
    <property type="project" value="UniProtKB-KW"/>
</dbReference>
<dbReference type="InterPro" id="IPR001461">
    <property type="entry name" value="Aspartic_peptidase_A1"/>
</dbReference>
<evidence type="ECO:0000256" key="2">
    <source>
        <dbReference type="PIRSR" id="PIRSR601461-1"/>
    </source>
</evidence>
<dbReference type="GO" id="GO:0005764">
    <property type="term" value="C:lysosome"/>
    <property type="evidence" value="ECO:0007669"/>
    <property type="project" value="TreeGrafter"/>
</dbReference>
<comment type="similarity">
    <text evidence="1 3">Belongs to the peptidase A1 family.</text>
</comment>
<dbReference type="PRINTS" id="PR00792">
    <property type="entry name" value="PEPSIN"/>
</dbReference>
<feature type="chain" id="PRO_5035681929" description="Peptidase A1 domain-containing protein" evidence="4">
    <location>
        <begin position="19"/>
        <end position="366"/>
    </location>
</feature>
<gene>
    <name evidence="6" type="ORF">BOKJ2_LOCUS13850</name>
</gene>